<evidence type="ECO:0000313" key="6">
    <source>
        <dbReference type="Proteomes" id="UP001448858"/>
    </source>
</evidence>
<keyword evidence="2 5" id="KW-0238">DNA-binding</keyword>
<dbReference type="PROSITE" id="PS51000">
    <property type="entry name" value="HTH_DEOR_2"/>
    <property type="match status" value="1"/>
</dbReference>
<dbReference type="SMART" id="SM00420">
    <property type="entry name" value="HTH_DEOR"/>
    <property type="match status" value="1"/>
</dbReference>
<dbReference type="InterPro" id="IPR018356">
    <property type="entry name" value="Tscrpt_reg_HTH_DeoR_CS"/>
</dbReference>
<evidence type="ECO:0000256" key="2">
    <source>
        <dbReference type="ARBA" id="ARBA00023125"/>
    </source>
</evidence>
<dbReference type="PRINTS" id="PR00037">
    <property type="entry name" value="HTHLACR"/>
</dbReference>
<dbReference type="SUPFAM" id="SSF46785">
    <property type="entry name" value="Winged helix' DNA-binding domain"/>
    <property type="match status" value="1"/>
</dbReference>
<keyword evidence="3" id="KW-0804">Transcription</keyword>
<accession>A0ABZ2ZXH4</accession>
<gene>
    <name evidence="5" type="ORF">AAE021_17360</name>
</gene>
<dbReference type="Pfam" id="PF00455">
    <property type="entry name" value="DeoRC"/>
    <property type="match status" value="1"/>
</dbReference>
<evidence type="ECO:0000256" key="3">
    <source>
        <dbReference type="ARBA" id="ARBA00023163"/>
    </source>
</evidence>
<dbReference type="PANTHER" id="PTHR30363:SF44">
    <property type="entry name" value="AGA OPERON TRANSCRIPTIONAL REPRESSOR-RELATED"/>
    <property type="match status" value="1"/>
</dbReference>
<feature type="domain" description="HTH deoR-type" evidence="4">
    <location>
        <begin position="7"/>
        <end position="62"/>
    </location>
</feature>
<dbReference type="InterPro" id="IPR050313">
    <property type="entry name" value="Carb_Metab_HTH_regulators"/>
</dbReference>
<name>A0ABZ2ZXH4_9MICC</name>
<dbReference type="InterPro" id="IPR037171">
    <property type="entry name" value="NagB/RpiA_transferase-like"/>
</dbReference>
<evidence type="ECO:0000259" key="4">
    <source>
        <dbReference type="PROSITE" id="PS51000"/>
    </source>
</evidence>
<dbReference type="PROSITE" id="PS00894">
    <property type="entry name" value="HTH_DEOR_1"/>
    <property type="match status" value="1"/>
</dbReference>
<dbReference type="EMBL" id="CP151657">
    <property type="protein sequence ID" value="WZP15888.1"/>
    <property type="molecule type" value="Genomic_DNA"/>
</dbReference>
<dbReference type="SMART" id="SM01134">
    <property type="entry name" value="DeoRC"/>
    <property type="match status" value="1"/>
</dbReference>
<dbReference type="SUPFAM" id="SSF100950">
    <property type="entry name" value="NagB/RpiA/CoA transferase-like"/>
    <property type="match status" value="1"/>
</dbReference>
<evidence type="ECO:0000313" key="5">
    <source>
        <dbReference type="EMBL" id="WZP15888.1"/>
    </source>
</evidence>
<evidence type="ECO:0000256" key="1">
    <source>
        <dbReference type="ARBA" id="ARBA00023015"/>
    </source>
</evidence>
<reference evidence="5 6" key="1">
    <citation type="submission" date="2024-04" db="EMBL/GenBank/DDBJ databases">
        <title>Arthrobacter sp. from Plains bison fecal sample.</title>
        <authorList>
            <person name="Ruzzini A."/>
        </authorList>
    </citation>
    <scope>NUCLEOTIDE SEQUENCE [LARGE SCALE GENOMIC DNA]</scope>
    <source>
        <strain evidence="5 6">EINP1</strain>
    </source>
</reference>
<dbReference type="Gene3D" id="1.10.10.10">
    <property type="entry name" value="Winged helix-like DNA-binding domain superfamily/Winged helix DNA-binding domain"/>
    <property type="match status" value="1"/>
</dbReference>
<dbReference type="GO" id="GO:0003677">
    <property type="term" value="F:DNA binding"/>
    <property type="evidence" value="ECO:0007669"/>
    <property type="project" value="UniProtKB-KW"/>
</dbReference>
<dbReference type="Proteomes" id="UP001448858">
    <property type="component" value="Chromosome"/>
</dbReference>
<organism evidence="5 6">
    <name type="scientific">Arthrobacter citreus</name>
    <dbReference type="NCBI Taxonomy" id="1670"/>
    <lineage>
        <taxon>Bacteria</taxon>
        <taxon>Bacillati</taxon>
        <taxon>Actinomycetota</taxon>
        <taxon>Actinomycetes</taxon>
        <taxon>Micrococcales</taxon>
        <taxon>Micrococcaceae</taxon>
        <taxon>Arthrobacter</taxon>
    </lineage>
</organism>
<keyword evidence="6" id="KW-1185">Reference proteome</keyword>
<dbReference type="InterPro" id="IPR036388">
    <property type="entry name" value="WH-like_DNA-bd_sf"/>
</dbReference>
<dbReference type="InterPro" id="IPR014036">
    <property type="entry name" value="DeoR-like_C"/>
</dbReference>
<dbReference type="Pfam" id="PF08220">
    <property type="entry name" value="HTH_DeoR"/>
    <property type="match status" value="1"/>
</dbReference>
<dbReference type="InterPro" id="IPR036390">
    <property type="entry name" value="WH_DNA-bd_sf"/>
</dbReference>
<protein>
    <submittedName>
        <fullName evidence="5">DeoR/GlpR family DNA-binding transcription regulator</fullName>
    </submittedName>
</protein>
<dbReference type="InterPro" id="IPR001034">
    <property type="entry name" value="DeoR_HTH"/>
</dbReference>
<sequence length="268" mass="29370">MKPNRDEAAREHEILVELDTRGAVIVRDLADRFGISEVTVRKDLATMERRSLLRRVRGGAVPLELSDEGAFNMRLRSQRETKRLLARAVAPLVDHGDTIAIDSSTTCFYLAHELVDRRNLLVVTNGLRVATLFMERSNAMVVMPGGTVRRSSGSLVGPVEDALSGRGRISKGFFGVKSISLEYGLAELALEEANAKRHLANACTSVYALFSSVKAGQLGLHPFVAPARITAMYTDERISGTFVSDWERRNVPVHTVATQQRPGLEAAG</sequence>
<dbReference type="RefSeq" id="WP_342023540.1">
    <property type="nucleotide sequence ID" value="NZ_CP151657.1"/>
</dbReference>
<keyword evidence="1" id="KW-0805">Transcription regulation</keyword>
<dbReference type="PANTHER" id="PTHR30363">
    <property type="entry name" value="HTH-TYPE TRANSCRIPTIONAL REGULATOR SRLR-RELATED"/>
    <property type="match status" value="1"/>
</dbReference>
<proteinExistence type="predicted"/>